<dbReference type="eggNOG" id="ENOG5030PKZ">
    <property type="taxonomic scope" value="Bacteria"/>
</dbReference>
<dbReference type="RefSeq" id="WP_005606574.1">
    <property type="nucleotide sequence ID" value="NZ_CP102283.1"/>
</dbReference>
<accession>C8NJ06</accession>
<reference evidence="2 3" key="1">
    <citation type="submission" date="2009-08" db="EMBL/GenBank/DDBJ databases">
        <authorList>
            <person name="Muzny D."/>
            <person name="Qin X."/>
            <person name="Deng J."/>
            <person name="Jiang H."/>
            <person name="Liu Y."/>
            <person name="Qu J."/>
            <person name="Song X.-Z."/>
            <person name="Zhang L."/>
            <person name="Thornton R."/>
            <person name="Coyle M."/>
            <person name="Francisco L."/>
            <person name="Jackson L."/>
            <person name="Javaid M."/>
            <person name="Korchina V."/>
            <person name="Kovar C."/>
            <person name="Mata R."/>
            <person name="Mathew T."/>
            <person name="Ngo R."/>
            <person name="Nguyen L."/>
            <person name="Nguyen N."/>
            <person name="Okwuonu G."/>
            <person name="Ongeri F."/>
            <person name="Pham C."/>
            <person name="Simmons D."/>
            <person name="Wilczek-Boney K."/>
            <person name="Hale W."/>
            <person name="Jakkamsetti A."/>
            <person name="Pham P."/>
            <person name="Ruth R."/>
            <person name="San Lucas F."/>
            <person name="Warren J."/>
            <person name="Zhang J."/>
            <person name="Zhao Z."/>
            <person name="Zhou C."/>
            <person name="Zhu D."/>
            <person name="Lee S."/>
            <person name="Bess C."/>
            <person name="Blankenburg K."/>
            <person name="Forbes L."/>
            <person name="Fu Q."/>
            <person name="Gubbala S."/>
            <person name="Hirani K."/>
            <person name="Jayaseelan J.C."/>
            <person name="Lara F."/>
            <person name="Munidasa M."/>
            <person name="Palculict T."/>
            <person name="Patil S."/>
            <person name="Pu L.-L."/>
            <person name="Saada N."/>
            <person name="Tang L."/>
            <person name="Weissenberger G."/>
            <person name="Zhu Y."/>
            <person name="Hemphill L."/>
            <person name="Shang Y."/>
            <person name="Youmans B."/>
            <person name="Ayvaz T."/>
            <person name="Ross M."/>
            <person name="Santibanez J."/>
            <person name="Aqrawi P."/>
            <person name="Gross S."/>
            <person name="Joshi V."/>
            <person name="Fowler G."/>
            <person name="Nazareth L."/>
            <person name="Reid J."/>
            <person name="Worley K."/>
            <person name="Petrosino J."/>
            <person name="Highlander S."/>
            <person name="Gibbs R."/>
        </authorList>
    </citation>
    <scope>NUCLEOTIDE SEQUENCE [LARGE SCALE GENOMIC DNA]</scope>
    <source>
        <strain evidence="2 3">ATCC 49175</strain>
    </source>
</reference>
<protein>
    <submittedName>
        <fullName evidence="2">Uncharacterized protein</fullName>
    </submittedName>
</protein>
<evidence type="ECO:0000313" key="3">
    <source>
        <dbReference type="Proteomes" id="UP000005926"/>
    </source>
</evidence>
<proteinExistence type="predicted"/>
<organism evidence="2 3">
    <name type="scientific">Granulicatella adiacens ATCC 49175</name>
    <dbReference type="NCBI Taxonomy" id="638301"/>
    <lineage>
        <taxon>Bacteria</taxon>
        <taxon>Bacillati</taxon>
        <taxon>Bacillota</taxon>
        <taxon>Bacilli</taxon>
        <taxon>Lactobacillales</taxon>
        <taxon>Carnobacteriaceae</taxon>
        <taxon>Granulicatella</taxon>
    </lineage>
</organism>
<evidence type="ECO:0000313" key="2">
    <source>
        <dbReference type="EMBL" id="EEW36553.1"/>
    </source>
</evidence>
<dbReference type="HOGENOM" id="CLU_579900_0_0_9"/>
<feature type="compositionally biased region" description="Basic and acidic residues" evidence="1">
    <location>
        <begin position="1"/>
        <end position="46"/>
    </location>
</feature>
<feature type="region of interest" description="Disordered" evidence="1">
    <location>
        <begin position="1"/>
        <end position="57"/>
    </location>
</feature>
<gene>
    <name evidence="2" type="ORF">HMPREF0444_1901</name>
</gene>
<dbReference type="AlphaFoldDB" id="C8NJ06"/>
<dbReference type="Proteomes" id="UP000005926">
    <property type="component" value="Unassembled WGS sequence"/>
</dbReference>
<name>C8NJ06_9LACT</name>
<evidence type="ECO:0000256" key="1">
    <source>
        <dbReference type="SAM" id="MobiDB-lite"/>
    </source>
</evidence>
<dbReference type="EMBL" id="ACKZ01000029">
    <property type="protein sequence ID" value="EEW36553.1"/>
    <property type="molecule type" value="Genomic_DNA"/>
</dbReference>
<dbReference type="STRING" id="638301.HMPREF0444_1901"/>
<dbReference type="GeneID" id="78412342"/>
<keyword evidence="3" id="KW-1185">Reference proteome</keyword>
<comment type="caution">
    <text evidence="2">The sequence shown here is derived from an EMBL/GenBank/DDBJ whole genome shotgun (WGS) entry which is preliminary data.</text>
</comment>
<sequence length="497" mass="56014">MGLKDFFSRKKEEPKKDEVVQEEVKHEELKKEETAEVKEEAVKAEETATPAEGSKTSEDAKKGFVLGVENVFSAGKDSPDLVVTGYVTGTIKVGDEVIITKLGSDTDKPVKSAVYALEDGNNGRVMEASNKKIAAWIENGAQYGLYKGSVVHSEGTSENDLYGTYINAIGESFVGVQNGEISDIDRVYLSVTDVAEIWRLFLWYCNINAAEDTEERRSENMEKIRNLVTITRDKLFLVDEIYAVYSVTTGEPYLFTKTMKKEDGSYYTTAPLVRLIPAAYKENLKEKFEDNDEFELRRIKNGPNKDGIRNFLSEVILLDGARGIQFVAEETSIAAEGLIEFPNYEGMREIDIPVTNPDVVRWLHLLGQLGKPDTPDREILFNMYFHHLAEALKTARFIVPMRGHGELPKVDENGNTTFKEGFTFDLAMQDGKEKEKALLFFTDWKRLRKEFGEEWQGLIQQLDGNLSLHDVIINGTGKEEAGAYITESIFNKIKNAE</sequence>